<dbReference type="Proteomes" id="UP001476798">
    <property type="component" value="Unassembled WGS sequence"/>
</dbReference>
<feature type="transmembrane region" description="Helical" evidence="1">
    <location>
        <begin position="20"/>
        <end position="38"/>
    </location>
</feature>
<evidence type="ECO:0000313" key="3">
    <source>
        <dbReference type="Proteomes" id="UP001476798"/>
    </source>
</evidence>
<proteinExistence type="predicted"/>
<keyword evidence="3" id="KW-1185">Reference proteome</keyword>
<feature type="transmembrane region" description="Helical" evidence="1">
    <location>
        <begin position="91"/>
        <end position="109"/>
    </location>
</feature>
<feature type="transmembrane region" description="Helical" evidence="1">
    <location>
        <begin position="54"/>
        <end position="79"/>
    </location>
</feature>
<comment type="caution">
    <text evidence="2">The sequence shown here is derived from an EMBL/GenBank/DDBJ whole genome shotgun (WGS) entry which is preliminary data.</text>
</comment>
<keyword evidence="1" id="KW-0812">Transmembrane</keyword>
<organism evidence="2 3">
    <name type="scientific">Goodea atripinnis</name>
    <dbReference type="NCBI Taxonomy" id="208336"/>
    <lineage>
        <taxon>Eukaryota</taxon>
        <taxon>Metazoa</taxon>
        <taxon>Chordata</taxon>
        <taxon>Craniata</taxon>
        <taxon>Vertebrata</taxon>
        <taxon>Euteleostomi</taxon>
        <taxon>Actinopterygii</taxon>
        <taxon>Neopterygii</taxon>
        <taxon>Teleostei</taxon>
        <taxon>Neoteleostei</taxon>
        <taxon>Acanthomorphata</taxon>
        <taxon>Ovalentaria</taxon>
        <taxon>Atherinomorphae</taxon>
        <taxon>Cyprinodontiformes</taxon>
        <taxon>Goodeidae</taxon>
        <taxon>Goodea</taxon>
    </lineage>
</organism>
<protein>
    <submittedName>
        <fullName evidence="2">Uncharacterized protein</fullName>
    </submittedName>
</protein>
<name>A0ABV0PA40_9TELE</name>
<sequence>MLLYSSCKHVLRRGLPSQHFCSNFVFFTIYLFLLMLFVKNGMSTVLISLVNGKIFVGITAIKPFFVTAEQLCASFHWYFDDLSLVMRSKPLRFKGLLAITQIFSSLHIFKLGLLLGHTKALI</sequence>
<gene>
    <name evidence="2" type="ORF">GOODEAATRI_000290</name>
</gene>
<evidence type="ECO:0000313" key="2">
    <source>
        <dbReference type="EMBL" id="MEQ2180330.1"/>
    </source>
</evidence>
<keyword evidence="1" id="KW-1133">Transmembrane helix</keyword>
<keyword evidence="1" id="KW-0472">Membrane</keyword>
<dbReference type="EMBL" id="JAHRIO010069974">
    <property type="protein sequence ID" value="MEQ2180330.1"/>
    <property type="molecule type" value="Genomic_DNA"/>
</dbReference>
<reference evidence="2 3" key="1">
    <citation type="submission" date="2021-06" db="EMBL/GenBank/DDBJ databases">
        <authorList>
            <person name="Palmer J.M."/>
        </authorList>
    </citation>
    <scope>NUCLEOTIDE SEQUENCE [LARGE SCALE GENOMIC DNA]</scope>
    <source>
        <strain evidence="2 3">GA_2019</strain>
        <tissue evidence="2">Muscle</tissue>
    </source>
</reference>
<evidence type="ECO:0000256" key="1">
    <source>
        <dbReference type="SAM" id="Phobius"/>
    </source>
</evidence>
<accession>A0ABV0PA40</accession>